<feature type="chain" id="PRO_5036931131" evidence="2">
    <location>
        <begin position="18"/>
        <end position="74"/>
    </location>
</feature>
<dbReference type="WBParaSite" id="ACRNAN_scaffold5182.g17505.t1">
    <property type="protein sequence ID" value="ACRNAN_scaffold5182.g17505.t1"/>
    <property type="gene ID" value="ACRNAN_scaffold5182.g17505"/>
</dbReference>
<proteinExistence type="predicted"/>
<keyword evidence="2" id="KW-0732">Signal</keyword>
<dbReference type="Proteomes" id="UP000887540">
    <property type="component" value="Unplaced"/>
</dbReference>
<accession>A0A914E100</accession>
<feature type="compositionally biased region" description="Basic residues" evidence="1">
    <location>
        <begin position="32"/>
        <end position="42"/>
    </location>
</feature>
<dbReference type="AlphaFoldDB" id="A0A914E100"/>
<feature type="region of interest" description="Disordered" evidence="1">
    <location>
        <begin position="21"/>
        <end position="74"/>
    </location>
</feature>
<reference evidence="4" key="1">
    <citation type="submission" date="2022-11" db="UniProtKB">
        <authorList>
            <consortium name="WormBaseParasite"/>
        </authorList>
    </citation>
    <scope>IDENTIFICATION</scope>
</reference>
<protein>
    <submittedName>
        <fullName evidence="4">Uncharacterized protein</fullName>
    </submittedName>
</protein>
<evidence type="ECO:0000313" key="3">
    <source>
        <dbReference type="Proteomes" id="UP000887540"/>
    </source>
</evidence>
<sequence length="74" mass="8391">MLITLISIGLKLGTVYGFRQNGQPEEGEAGRPRHHLIRRRPPVGRTLAPRVPRAATMHRTKHPMPFPDNDDQVM</sequence>
<evidence type="ECO:0000313" key="4">
    <source>
        <dbReference type="WBParaSite" id="ACRNAN_scaffold5182.g17505.t1"/>
    </source>
</evidence>
<feature type="signal peptide" evidence="2">
    <location>
        <begin position="1"/>
        <end position="17"/>
    </location>
</feature>
<evidence type="ECO:0000256" key="1">
    <source>
        <dbReference type="SAM" id="MobiDB-lite"/>
    </source>
</evidence>
<keyword evidence="3" id="KW-1185">Reference proteome</keyword>
<evidence type="ECO:0000256" key="2">
    <source>
        <dbReference type="SAM" id="SignalP"/>
    </source>
</evidence>
<organism evidence="3 4">
    <name type="scientific">Acrobeloides nanus</name>
    <dbReference type="NCBI Taxonomy" id="290746"/>
    <lineage>
        <taxon>Eukaryota</taxon>
        <taxon>Metazoa</taxon>
        <taxon>Ecdysozoa</taxon>
        <taxon>Nematoda</taxon>
        <taxon>Chromadorea</taxon>
        <taxon>Rhabditida</taxon>
        <taxon>Tylenchina</taxon>
        <taxon>Cephalobomorpha</taxon>
        <taxon>Cephaloboidea</taxon>
        <taxon>Cephalobidae</taxon>
        <taxon>Acrobeloides</taxon>
    </lineage>
</organism>
<name>A0A914E100_9BILA</name>